<evidence type="ECO:0000256" key="6">
    <source>
        <dbReference type="SAM" id="Phobius"/>
    </source>
</evidence>
<dbReference type="EMBL" id="NCSJ02000099">
    <property type="protein sequence ID" value="RFU30458.1"/>
    <property type="molecule type" value="Genomic_DNA"/>
</dbReference>
<comment type="caution">
    <text evidence="8">The sequence shown here is derived from an EMBL/GenBank/DDBJ whole genome shotgun (WGS) entry which is preliminary data.</text>
</comment>
<sequence>MPAQVQNFQNPCTVDERELPLDDEELAMMRMEAEEENRLAQEELGDSTYQFEFVHDENTEWLRSSEWPRWFRNRPLHIIVAASKIPCVQDTAYSIGHWAGQELNVVPTMEYTPRQPPVVHAPTYSSLTDEPLQKSTKINPIANLREQELLQAPALKFAVPDGWVLARWSRVPSKAWNRQSILVFADFNTFESSRGSRSQRRAEHDEESGEDEEDLDDAPSQGPNYSSKYSIYSIEKPLPQPPYHVFTAAKKKQLVYIVSLAGLFSPLSSNIYFPALGQIATDLSVDIKLVSLTITVYMVVQGLAPSFRGPLSDTQGRRITFVGTFLVYLISNVGLAFSNSFVMLMIFRGVQAAGSAATISIGAGVIGDITTARERGGFIGIFGGRPPRAEPSGYADPT</sequence>
<dbReference type="AlphaFoldDB" id="A0A3E2HAN7"/>
<evidence type="ECO:0000256" key="3">
    <source>
        <dbReference type="ARBA" id="ARBA00022989"/>
    </source>
</evidence>
<protein>
    <recommendedName>
        <fullName evidence="7">Major facilitator superfamily (MFS) profile domain-containing protein</fullName>
    </recommendedName>
</protein>
<reference evidence="8 9" key="1">
    <citation type="submission" date="2018-05" db="EMBL/GenBank/DDBJ databases">
        <title>Draft genome sequence of Scytalidium lignicola DSM 105466, a ubiquitous saprotrophic fungus.</title>
        <authorList>
            <person name="Buettner E."/>
            <person name="Gebauer A.M."/>
            <person name="Hofrichter M."/>
            <person name="Liers C."/>
            <person name="Kellner H."/>
        </authorList>
    </citation>
    <scope>NUCLEOTIDE SEQUENCE [LARGE SCALE GENOMIC DNA]</scope>
    <source>
        <strain evidence="8 9">DSM 105466</strain>
    </source>
</reference>
<name>A0A3E2HAN7_SCYLI</name>
<feature type="domain" description="Major facilitator superfamily (MFS) profile" evidence="7">
    <location>
        <begin position="254"/>
        <end position="398"/>
    </location>
</feature>
<feature type="compositionally biased region" description="Acidic residues" evidence="5">
    <location>
        <begin position="205"/>
        <end position="217"/>
    </location>
</feature>
<dbReference type="Pfam" id="PF07690">
    <property type="entry name" value="MFS_1"/>
    <property type="match status" value="1"/>
</dbReference>
<dbReference type="Proteomes" id="UP000258309">
    <property type="component" value="Unassembled WGS sequence"/>
</dbReference>
<evidence type="ECO:0000259" key="7">
    <source>
        <dbReference type="PROSITE" id="PS50850"/>
    </source>
</evidence>
<dbReference type="STRING" id="5539.A0A3E2HAN7"/>
<comment type="subcellular location">
    <subcellularLocation>
        <location evidence="1">Membrane</location>
        <topology evidence="1">Multi-pass membrane protein</topology>
    </subcellularLocation>
</comment>
<dbReference type="Gene3D" id="1.20.1720.10">
    <property type="entry name" value="Multidrug resistance protein D"/>
    <property type="match status" value="1"/>
</dbReference>
<dbReference type="GO" id="GO:0005886">
    <property type="term" value="C:plasma membrane"/>
    <property type="evidence" value="ECO:0007669"/>
    <property type="project" value="TreeGrafter"/>
</dbReference>
<keyword evidence="3 6" id="KW-1133">Transmembrane helix</keyword>
<evidence type="ECO:0000313" key="8">
    <source>
        <dbReference type="EMBL" id="RFU30458.1"/>
    </source>
</evidence>
<dbReference type="InterPro" id="IPR011701">
    <property type="entry name" value="MFS"/>
</dbReference>
<gene>
    <name evidence="8" type="ORF">B7463_g5850</name>
</gene>
<dbReference type="PANTHER" id="PTHR23502:SF26">
    <property type="entry name" value="MAJOR FACILITATOR SUPERFAMILY (MFS) PROFILE DOMAIN-CONTAINING PROTEIN"/>
    <property type="match status" value="1"/>
</dbReference>
<evidence type="ECO:0000256" key="1">
    <source>
        <dbReference type="ARBA" id="ARBA00004141"/>
    </source>
</evidence>
<keyword evidence="2 6" id="KW-0812">Transmembrane</keyword>
<proteinExistence type="predicted"/>
<dbReference type="OrthoDB" id="440553at2759"/>
<feature type="non-terminal residue" evidence="8">
    <location>
        <position position="398"/>
    </location>
</feature>
<evidence type="ECO:0000256" key="2">
    <source>
        <dbReference type="ARBA" id="ARBA00022692"/>
    </source>
</evidence>
<dbReference type="InterPro" id="IPR020846">
    <property type="entry name" value="MFS_dom"/>
</dbReference>
<dbReference type="PROSITE" id="PS50850">
    <property type="entry name" value="MFS"/>
    <property type="match status" value="1"/>
</dbReference>
<evidence type="ECO:0000256" key="5">
    <source>
        <dbReference type="SAM" id="MobiDB-lite"/>
    </source>
</evidence>
<organism evidence="8 9">
    <name type="scientific">Scytalidium lignicola</name>
    <name type="common">Hyphomycete</name>
    <dbReference type="NCBI Taxonomy" id="5539"/>
    <lineage>
        <taxon>Eukaryota</taxon>
        <taxon>Fungi</taxon>
        <taxon>Dikarya</taxon>
        <taxon>Ascomycota</taxon>
        <taxon>Pezizomycotina</taxon>
        <taxon>Leotiomycetes</taxon>
        <taxon>Leotiomycetes incertae sedis</taxon>
        <taxon>Scytalidium</taxon>
    </lineage>
</organism>
<feature type="region of interest" description="Disordered" evidence="5">
    <location>
        <begin position="194"/>
        <end position="223"/>
    </location>
</feature>
<feature type="transmembrane region" description="Helical" evidence="6">
    <location>
        <begin position="319"/>
        <end position="337"/>
    </location>
</feature>
<feature type="non-terminal residue" evidence="8">
    <location>
        <position position="1"/>
    </location>
</feature>
<evidence type="ECO:0000313" key="9">
    <source>
        <dbReference type="Proteomes" id="UP000258309"/>
    </source>
</evidence>
<dbReference type="PANTHER" id="PTHR23502">
    <property type="entry name" value="MAJOR FACILITATOR SUPERFAMILY"/>
    <property type="match status" value="1"/>
</dbReference>
<keyword evidence="9" id="KW-1185">Reference proteome</keyword>
<dbReference type="SUPFAM" id="SSF103473">
    <property type="entry name" value="MFS general substrate transporter"/>
    <property type="match status" value="1"/>
</dbReference>
<keyword evidence="4 6" id="KW-0472">Membrane</keyword>
<feature type="transmembrane region" description="Helical" evidence="6">
    <location>
        <begin position="254"/>
        <end position="275"/>
    </location>
</feature>
<feature type="transmembrane region" description="Helical" evidence="6">
    <location>
        <begin position="287"/>
        <end position="307"/>
    </location>
</feature>
<dbReference type="InterPro" id="IPR036259">
    <property type="entry name" value="MFS_trans_sf"/>
</dbReference>
<accession>A0A3E2HAN7</accession>
<dbReference type="GO" id="GO:0022857">
    <property type="term" value="F:transmembrane transporter activity"/>
    <property type="evidence" value="ECO:0007669"/>
    <property type="project" value="InterPro"/>
</dbReference>
<evidence type="ECO:0000256" key="4">
    <source>
        <dbReference type="ARBA" id="ARBA00023136"/>
    </source>
</evidence>